<dbReference type="Gene3D" id="3.40.50.620">
    <property type="entry name" value="HUPs"/>
    <property type="match status" value="2"/>
</dbReference>
<dbReference type="Proteomes" id="UP000198814">
    <property type="component" value="Unassembled WGS sequence"/>
</dbReference>
<name>A0A1H8S1X4_9PROT</name>
<dbReference type="PANTHER" id="PTHR46268:SF15">
    <property type="entry name" value="UNIVERSAL STRESS PROTEIN HP_0031"/>
    <property type="match status" value="1"/>
</dbReference>
<accession>A0A1H8S1X4</accession>
<dbReference type="PANTHER" id="PTHR46268">
    <property type="entry name" value="STRESS RESPONSE PROTEIN NHAX"/>
    <property type="match status" value="1"/>
</dbReference>
<dbReference type="Pfam" id="PF00582">
    <property type="entry name" value="Usp"/>
    <property type="match status" value="2"/>
</dbReference>
<dbReference type="EMBL" id="FODO01000016">
    <property type="protein sequence ID" value="SEO72348.1"/>
    <property type="molecule type" value="Genomic_DNA"/>
</dbReference>
<dbReference type="STRING" id="42354.SAMN05216333_11642"/>
<evidence type="ECO:0000256" key="1">
    <source>
        <dbReference type="ARBA" id="ARBA00008791"/>
    </source>
</evidence>
<dbReference type="InterPro" id="IPR006016">
    <property type="entry name" value="UspA"/>
</dbReference>
<dbReference type="InterPro" id="IPR014729">
    <property type="entry name" value="Rossmann-like_a/b/a_fold"/>
</dbReference>
<proteinExistence type="inferred from homology"/>
<evidence type="ECO:0000313" key="3">
    <source>
        <dbReference type="EMBL" id="SEO72348.1"/>
    </source>
</evidence>
<organism evidence="3 4">
    <name type="scientific">Nitrosomonas oligotropha</name>
    <dbReference type="NCBI Taxonomy" id="42354"/>
    <lineage>
        <taxon>Bacteria</taxon>
        <taxon>Pseudomonadati</taxon>
        <taxon>Pseudomonadota</taxon>
        <taxon>Betaproteobacteria</taxon>
        <taxon>Nitrosomonadales</taxon>
        <taxon>Nitrosomonadaceae</taxon>
        <taxon>Nitrosomonas</taxon>
    </lineage>
</organism>
<feature type="domain" description="UspA" evidence="2">
    <location>
        <begin position="9"/>
        <end position="146"/>
    </location>
</feature>
<keyword evidence="4" id="KW-1185">Reference proteome</keyword>
<sequence>MIENSDIYNLLLATDLSSRCDRASDRAAQLAQAWSAKLLVLHAIDPTYAVRYAKMTQELPSWRHPEDYRTVAARRLSMDLASDNIDAEVCVTEGIPYEVVLEAARRENSNLVVTGLGRDESLARTQFGSTLDKLLQELPVPLMIVRRRVRGPYRHVVVATDFSPASQPALETAIRWFSDAQLTLFHAYEGAGLGGDILANEAWKTIANDQCDSFLAEMALEPSVLHRLHRVIDRGHPEVLLCDYVSHKEIDLVVLGTHGRSGFFKTMLGSTAENLLHLLECDTMVVRGR</sequence>
<evidence type="ECO:0000259" key="2">
    <source>
        <dbReference type="Pfam" id="PF00582"/>
    </source>
</evidence>
<dbReference type="AlphaFoldDB" id="A0A1H8S1X4"/>
<reference evidence="4" key="1">
    <citation type="submission" date="2016-10" db="EMBL/GenBank/DDBJ databases">
        <authorList>
            <person name="Varghese N."/>
            <person name="Submissions S."/>
        </authorList>
    </citation>
    <scope>NUCLEOTIDE SEQUENCE [LARGE SCALE GENOMIC DNA]</scope>
    <source>
        <strain evidence="4">Nm76</strain>
    </source>
</reference>
<gene>
    <name evidence="3" type="ORF">SAMN05216333_11642</name>
</gene>
<evidence type="ECO:0000313" key="4">
    <source>
        <dbReference type="Proteomes" id="UP000198814"/>
    </source>
</evidence>
<dbReference type="PRINTS" id="PR01438">
    <property type="entry name" value="UNVRSLSTRESS"/>
</dbReference>
<protein>
    <submittedName>
        <fullName evidence="3">Nucleotide-binding universal stress protein, UspA family</fullName>
    </submittedName>
</protein>
<feature type="domain" description="UspA" evidence="2">
    <location>
        <begin position="153"/>
        <end position="287"/>
    </location>
</feature>
<dbReference type="CDD" id="cd00293">
    <property type="entry name" value="USP-like"/>
    <property type="match status" value="2"/>
</dbReference>
<dbReference type="InterPro" id="IPR006015">
    <property type="entry name" value="Universal_stress_UspA"/>
</dbReference>
<comment type="similarity">
    <text evidence="1">Belongs to the universal stress protein A family.</text>
</comment>
<dbReference type="SUPFAM" id="SSF52402">
    <property type="entry name" value="Adenine nucleotide alpha hydrolases-like"/>
    <property type="match status" value="2"/>
</dbReference>